<feature type="domain" description="Pvc16 N-terminal" evidence="1">
    <location>
        <begin position="10"/>
        <end position="178"/>
    </location>
</feature>
<dbReference type="RefSeq" id="WP_180143874.1">
    <property type="nucleotide sequence ID" value="NZ_CAADHO010000008.1"/>
</dbReference>
<name>A0A4U8YXX2_9BACT</name>
<dbReference type="InterPro" id="IPR025351">
    <property type="entry name" value="Pvc16_N"/>
</dbReference>
<protein>
    <submittedName>
        <fullName evidence="2">Immunoglobulin e-set</fullName>
    </submittedName>
</protein>
<evidence type="ECO:0000313" key="2">
    <source>
        <dbReference type="EMBL" id="VFQ46323.1"/>
    </source>
</evidence>
<keyword evidence="3" id="KW-1185">Reference proteome</keyword>
<organism evidence="2 3">
    <name type="scientific">Desulfoluna butyratoxydans</name>
    <dbReference type="NCBI Taxonomy" id="231438"/>
    <lineage>
        <taxon>Bacteria</taxon>
        <taxon>Pseudomonadati</taxon>
        <taxon>Thermodesulfobacteriota</taxon>
        <taxon>Desulfobacteria</taxon>
        <taxon>Desulfobacterales</taxon>
        <taxon>Desulfolunaceae</taxon>
        <taxon>Desulfoluna</taxon>
    </lineage>
</organism>
<dbReference type="Pfam" id="PF14065">
    <property type="entry name" value="Pvc16_N"/>
    <property type="match status" value="1"/>
</dbReference>
<gene>
    <name evidence="2" type="ORF">MSL71_39870</name>
</gene>
<dbReference type="InterPro" id="IPR013783">
    <property type="entry name" value="Ig-like_fold"/>
</dbReference>
<sequence length="279" mass="30570">MSKSTAIGMVSESLRNLLLGEMTLTPEVGVTLLAPDEPGSDRRVNLFLYRVEESPSLKNLDWQPRADDPARLVPPPLSLHLFYLMTPKALTDPQTGNVHAHKILGEAMRVFHANPVVPAPYLSQGLEGAREQITIRQEPVDLESMGSIWSTFAQPYRLSVAYEVSVVQIDMPATRERPVGKRVLRVGVPEVKAPFHPPEVTGITPAAAPAGTVVTVTGRHLTGWRAYVSVMRRAIDSGTPLASDAFAVTIPADLAPGFYEMRIDISHLCRKTLFFEVTA</sequence>
<evidence type="ECO:0000259" key="1">
    <source>
        <dbReference type="Pfam" id="PF14065"/>
    </source>
</evidence>
<dbReference type="EMBL" id="CAADHO010000008">
    <property type="protein sequence ID" value="VFQ46323.1"/>
    <property type="molecule type" value="Genomic_DNA"/>
</dbReference>
<proteinExistence type="predicted"/>
<evidence type="ECO:0000313" key="3">
    <source>
        <dbReference type="Proteomes" id="UP000507962"/>
    </source>
</evidence>
<dbReference type="Proteomes" id="UP000507962">
    <property type="component" value="Unassembled WGS sequence"/>
</dbReference>
<accession>A0A4U8YXX2</accession>
<reference evidence="2 3" key="1">
    <citation type="submission" date="2019-03" db="EMBL/GenBank/DDBJ databases">
        <authorList>
            <person name="Nijsse B."/>
        </authorList>
    </citation>
    <scope>NUCLEOTIDE SEQUENCE [LARGE SCALE GENOMIC DNA]</scope>
    <source>
        <strain evidence="2">Desulfoluna butyratoxydans MSL71</strain>
    </source>
</reference>
<dbReference type="AlphaFoldDB" id="A0A4U8YXX2"/>
<dbReference type="SUPFAM" id="SSF81296">
    <property type="entry name" value="E set domains"/>
    <property type="match status" value="1"/>
</dbReference>
<dbReference type="InterPro" id="IPR014756">
    <property type="entry name" value="Ig_E-set"/>
</dbReference>
<dbReference type="Gene3D" id="2.60.40.10">
    <property type="entry name" value="Immunoglobulins"/>
    <property type="match status" value="1"/>
</dbReference>